<reference evidence="1 2" key="1">
    <citation type="journal article" date="2009" name="Environ. Microbiol.">
        <title>Genome sequence of Desulfobacterium autotrophicum HRM2, a marine sulfate reducer oxidizing organic carbon completely to carbon dioxide.</title>
        <authorList>
            <person name="Strittmatter A.W."/>
            <person name="Liesegang H."/>
            <person name="Rabus R."/>
            <person name="Decker I."/>
            <person name="Amann J."/>
            <person name="Andres S."/>
            <person name="Henne A."/>
            <person name="Fricke W.F."/>
            <person name="Martinez-Arias R."/>
            <person name="Bartels D."/>
            <person name="Goesmann A."/>
            <person name="Krause L."/>
            <person name="Puehler A."/>
            <person name="Klenk H.P."/>
            <person name="Richter M."/>
            <person name="Schuler M."/>
            <person name="Gloeckner F.O."/>
            <person name="Meyerdierks A."/>
            <person name="Gottschalk G."/>
            <person name="Amann R."/>
        </authorList>
    </citation>
    <scope>NUCLEOTIDE SEQUENCE [LARGE SCALE GENOMIC DNA]</scope>
    <source>
        <strain evidence="2">ATCC 43914 / DSM 3382 / HRM2</strain>
    </source>
</reference>
<dbReference type="EMBL" id="CP001087">
    <property type="protein sequence ID" value="ACN15187.1"/>
    <property type="molecule type" value="Genomic_DNA"/>
</dbReference>
<keyword evidence="2" id="KW-1185">Reference proteome</keyword>
<dbReference type="STRING" id="177437.HRM2_20890"/>
<evidence type="ECO:0000313" key="1">
    <source>
        <dbReference type="EMBL" id="ACN15187.1"/>
    </source>
</evidence>
<dbReference type="KEGG" id="dat:HRM2_20890"/>
<name>C0QDC3_DESAH</name>
<dbReference type="HOGENOM" id="CLU_2232198_0_0_7"/>
<dbReference type="Proteomes" id="UP000000442">
    <property type="component" value="Chromosome"/>
</dbReference>
<protein>
    <submittedName>
        <fullName evidence="1">Uncharacterized protein</fullName>
    </submittedName>
</protein>
<evidence type="ECO:0000313" key="2">
    <source>
        <dbReference type="Proteomes" id="UP000000442"/>
    </source>
</evidence>
<dbReference type="RefSeq" id="WP_015903958.1">
    <property type="nucleotide sequence ID" value="NC_012108.1"/>
</dbReference>
<accession>C0QDC3</accession>
<sequence length="105" mass="11475">MTETMDLNKDFSDDDGDIIELTDILEDLPDDGDDSGELSGTKAAARDAAAFSHGVPDDEAIEAALLRIVEKKYAHRLDALFVEAVERVVEREIAAIKQSLLKDLS</sequence>
<proteinExistence type="predicted"/>
<organism evidence="1 2">
    <name type="scientific">Desulforapulum autotrophicum (strain ATCC 43914 / DSM 3382 / VKM B-1955 / HRM2)</name>
    <name type="common">Desulfobacterium autotrophicum</name>
    <dbReference type="NCBI Taxonomy" id="177437"/>
    <lineage>
        <taxon>Bacteria</taxon>
        <taxon>Pseudomonadati</taxon>
        <taxon>Thermodesulfobacteriota</taxon>
        <taxon>Desulfobacteria</taxon>
        <taxon>Desulfobacterales</taxon>
        <taxon>Desulfobacteraceae</taxon>
        <taxon>Desulforapulum</taxon>
    </lineage>
</organism>
<dbReference type="AlphaFoldDB" id="C0QDC3"/>
<gene>
    <name evidence="1" type="ordered locus">HRM2_20890</name>
</gene>